<evidence type="ECO:0000256" key="2">
    <source>
        <dbReference type="SAM" id="MobiDB-lite"/>
    </source>
</evidence>
<dbReference type="GO" id="GO:0005078">
    <property type="term" value="F:MAP-kinase scaffold activity"/>
    <property type="evidence" value="ECO:0007669"/>
    <property type="project" value="InterPro"/>
</dbReference>
<dbReference type="Gene3D" id="1.20.58.1770">
    <property type="match status" value="1"/>
</dbReference>
<dbReference type="GO" id="GO:0016192">
    <property type="term" value="P:vesicle-mediated transport"/>
    <property type="evidence" value="ECO:0007669"/>
    <property type="project" value="TreeGrafter"/>
</dbReference>
<sequence>MMEIEQETVYGTHEDSHVVMSEKVQSLAGSIYQEFEKMIRKYDEDVVKDLMPLVVNVLECLDLSYTENQEHEVEVELLREDNEQLVTQYEREKQLRKSSEQKLLELEDASEDERKELHGKIESLESIVRMLELKSKNASDHVYRLEEKEQEQKREYAKLHERYTELFKTHMDYMERTKILMGSAERLEGGARGRLPTMNLAQLNRSSGPVSFGFTSLEAGLRSVTSPGEYETRVGTESSQVVDEQHKSRVTSEKGQLTDTISTEHRGTITRGGWVDGLSPDTKDSTPELEDVEDMTMTVVSPIGRSKTKKEQRSGNTLYQELSFQDAEALGEMDEGADITGIWFVTVFSITNSFKTDS</sequence>
<gene>
    <name evidence="4" type="ORF">Cfor_10353</name>
</gene>
<dbReference type="AlphaFoldDB" id="A0A6L2PMR6"/>
<dbReference type="OrthoDB" id="10256043at2759"/>
<dbReference type="PROSITE" id="PS51776">
    <property type="entry name" value="RH1"/>
    <property type="match status" value="1"/>
</dbReference>
<dbReference type="FunFam" id="1.20.58.1770:FF:000001">
    <property type="entry name" value="C-Jun-amino-terminal kinase-interacting protein 3 isoform X1"/>
    <property type="match status" value="1"/>
</dbReference>
<dbReference type="PANTHER" id="PTHR13886:SF4">
    <property type="entry name" value="JNK-INTERACTING PROTEIN 3"/>
    <property type="match status" value="1"/>
</dbReference>
<dbReference type="InterPro" id="IPR039911">
    <property type="entry name" value="JIP3/JIP4"/>
</dbReference>
<accession>A0A6L2PMR6</accession>
<dbReference type="GO" id="GO:0019894">
    <property type="term" value="F:kinesin binding"/>
    <property type="evidence" value="ECO:0007669"/>
    <property type="project" value="TreeGrafter"/>
</dbReference>
<dbReference type="Proteomes" id="UP000502823">
    <property type="component" value="Unassembled WGS sequence"/>
</dbReference>
<evidence type="ECO:0000259" key="3">
    <source>
        <dbReference type="PROSITE" id="PS51776"/>
    </source>
</evidence>
<dbReference type="InParanoid" id="A0A6L2PMR6"/>
<dbReference type="PANTHER" id="PTHR13886">
    <property type="entry name" value="JNK/SAPK-ASSOCIATED PROTEIN"/>
    <property type="match status" value="1"/>
</dbReference>
<proteinExistence type="predicted"/>
<feature type="domain" description="RH1" evidence="3">
    <location>
        <begin position="7"/>
        <end position="95"/>
    </location>
</feature>
<feature type="region of interest" description="Disordered" evidence="2">
    <location>
        <begin position="228"/>
        <end position="257"/>
    </location>
</feature>
<evidence type="ECO:0000313" key="5">
    <source>
        <dbReference type="Proteomes" id="UP000502823"/>
    </source>
</evidence>
<feature type="coiled-coil region" evidence="1">
    <location>
        <begin position="68"/>
        <end position="162"/>
    </location>
</feature>
<dbReference type="GO" id="GO:0030159">
    <property type="term" value="F:signaling receptor complex adaptor activity"/>
    <property type="evidence" value="ECO:0007669"/>
    <property type="project" value="TreeGrafter"/>
</dbReference>
<dbReference type="GO" id="GO:0008432">
    <property type="term" value="F:JUN kinase binding"/>
    <property type="evidence" value="ECO:0007669"/>
    <property type="project" value="TreeGrafter"/>
</dbReference>
<evidence type="ECO:0000313" key="4">
    <source>
        <dbReference type="EMBL" id="GFG32790.1"/>
    </source>
</evidence>
<protein>
    <recommendedName>
        <fullName evidence="3">RH1 domain-containing protein</fullName>
    </recommendedName>
</protein>
<dbReference type="GO" id="GO:0005737">
    <property type="term" value="C:cytoplasm"/>
    <property type="evidence" value="ECO:0007669"/>
    <property type="project" value="TreeGrafter"/>
</dbReference>
<dbReference type="Pfam" id="PF09744">
    <property type="entry name" value="RH1"/>
    <property type="match status" value="1"/>
</dbReference>
<feature type="compositionally biased region" description="Basic and acidic residues" evidence="2">
    <location>
        <begin position="243"/>
        <end position="252"/>
    </location>
</feature>
<organism evidence="4 5">
    <name type="scientific">Coptotermes formosanus</name>
    <name type="common">Formosan subterranean termite</name>
    <dbReference type="NCBI Taxonomy" id="36987"/>
    <lineage>
        <taxon>Eukaryota</taxon>
        <taxon>Metazoa</taxon>
        <taxon>Ecdysozoa</taxon>
        <taxon>Arthropoda</taxon>
        <taxon>Hexapoda</taxon>
        <taxon>Insecta</taxon>
        <taxon>Pterygota</taxon>
        <taxon>Neoptera</taxon>
        <taxon>Polyneoptera</taxon>
        <taxon>Dictyoptera</taxon>
        <taxon>Blattodea</taxon>
        <taxon>Blattoidea</taxon>
        <taxon>Termitoidae</taxon>
        <taxon>Rhinotermitidae</taxon>
        <taxon>Coptotermes</taxon>
    </lineage>
</organism>
<reference evidence="5" key="1">
    <citation type="submission" date="2020-01" db="EMBL/GenBank/DDBJ databases">
        <title>Draft genome sequence of the Termite Coptotermes fromosanus.</title>
        <authorList>
            <person name="Itakura S."/>
            <person name="Yosikawa Y."/>
            <person name="Umezawa K."/>
        </authorList>
    </citation>
    <scope>NUCLEOTIDE SEQUENCE [LARGE SCALE GENOMIC DNA]</scope>
</reference>
<dbReference type="InterPro" id="IPR034743">
    <property type="entry name" value="RH1"/>
</dbReference>
<comment type="caution">
    <text evidence="4">The sequence shown here is derived from an EMBL/GenBank/DDBJ whole genome shotgun (WGS) entry which is preliminary data.</text>
</comment>
<name>A0A6L2PMR6_COPFO</name>
<keyword evidence="1" id="KW-0175">Coiled coil</keyword>
<evidence type="ECO:0000256" key="1">
    <source>
        <dbReference type="SAM" id="Coils"/>
    </source>
</evidence>
<keyword evidence="5" id="KW-1185">Reference proteome</keyword>
<dbReference type="EMBL" id="BLKM01011323">
    <property type="protein sequence ID" value="GFG32790.1"/>
    <property type="molecule type" value="Genomic_DNA"/>
</dbReference>